<dbReference type="EMBL" id="CM000883">
    <property type="protein sequence ID" value="KQJ90718.1"/>
    <property type="molecule type" value="Genomic_DNA"/>
</dbReference>
<evidence type="ECO:0000313" key="4">
    <source>
        <dbReference type="Proteomes" id="UP000008810"/>
    </source>
</evidence>
<accession>A0A0Q3ET72</accession>
<dbReference type="AlphaFoldDB" id="A0A0Q3ET72"/>
<evidence type="ECO:0000256" key="1">
    <source>
        <dbReference type="SAM" id="MobiDB-lite"/>
    </source>
</evidence>
<dbReference type="Gramene" id="KQJ90718">
    <property type="protein sequence ID" value="KQJ90718"/>
    <property type="gene ID" value="BRADI_4g33474v3"/>
</dbReference>
<proteinExistence type="predicted"/>
<feature type="region of interest" description="Disordered" evidence="1">
    <location>
        <begin position="61"/>
        <end position="113"/>
    </location>
</feature>
<gene>
    <name evidence="2" type="ORF">BRADI_4g33474v3</name>
</gene>
<reference evidence="2 3" key="1">
    <citation type="journal article" date="2010" name="Nature">
        <title>Genome sequencing and analysis of the model grass Brachypodium distachyon.</title>
        <authorList>
            <consortium name="International Brachypodium Initiative"/>
        </authorList>
    </citation>
    <scope>NUCLEOTIDE SEQUENCE [LARGE SCALE GENOMIC DNA]</scope>
    <source>
        <strain evidence="2 3">Bd21</strain>
    </source>
</reference>
<protein>
    <submittedName>
        <fullName evidence="2 3">Uncharacterized protein</fullName>
    </submittedName>
</protein>
<dbReference type="EnsemblPlants" id="KQJ90718">
    <property type="protein sequence ID" value="KQJ90718"/>
    <property type="gene ID" value="BRADI_4g33474v3"/>
</dbReference>
<organism evidence="2">
    <name type="scientific">Brachypodium distachyon</name>
    <name type="common">Purple false brome</name>
    <name type="synonym">Trachynia distachya</name>
    <dbReference type="NCBI Taxonomy" id="15368"/>
    <lineage>
        <taxon>Eukaryota</taxon>
        <taxon>Viridiplantae</taxon>
        <taxon>Streptophyta</taxon>
        <taxon>Embryophyta</taxon>
        <taxon>Tracheophyta</taxon>
        <taxon>Spermatophyta</taxon>
        <taxon>Magnoliopsida</taxon>
        <taxon>Liliopsida</taxon>
        <taxon>Poales</taxon>
        <taxon>Poaceae</taxon>
        <taxon>BOP clade</taxon>
        <taxon>Pooideae</taxon>
        <taxon>Stipodae</taxon>
        <taxon>Brachypodieae</taxon>
        <taxon>Brachypodium</taxon>
    </lineage>
</organism>
<sequence>MLRRGKLKKGILELEIEEMNAWLSRVCRARRRRSTDRPTSSYPASSQPLLLLLLAPPSIPRPVVRTRLPHRGWARRPRHQTGRRRPASEQRGDCERPGASSSRVLMSRAVRRR</sequence>
<reference evidence="3" key="3">
    <citation type="submission" date="2018-08" db="UniProtKB">
        <authorList>
            <consortium name="EnsemblPlants"/>
        </authorList>
    </citation>
    <scope>IDENTIFICATION</scope>
    <source>
        <strain evidence="3">cv. Bd21</strain>
    </source>
</reference>
<dbReference type="InParanoid" id="A0A0Q3ET72"/>
<feature type="compositionally biased region" description="Basic residues" evidence="1">
    <location>
        <begin position="67"/>
        <end position="85"/>
    </location>
</feature>
<evidence type="ECO:0000313" key="3">
    <source>
        <dbReference type="EnsemblPlants" id="KQJ90718"/>
    </source>
</evidence>
<evidence type="ECO:0000313" key="2">
    <source>
        <dbReference type="EMBL" id="KQJ90718.1"/>
    </source>
</evidence>
<name>A0A0Q3ET72_BRADI</name>
<reference evidence="2" key="2">
    <citation type="submission" date="2017-06" db="EMBL/GenBank/DDBJ databases">
        <title>WGS assembly of Brachypodium distachyon.</title>
        <authorList>
            <consortium name="The International Brachypodium Initiative"/>
            <person name="Lucas S."/>
            <person name="Harmon-Smith M."/>
            <person name="Lail K."/>
            <person name="Tice H."/>
            <person name="Grimwood J."/>
            <person name="Bruce D."/>
            <person name="Barry K."/>
            <person name="Shu S."/>
            <person name="Lindquist E."/>
            <person name="Wang M."/>
            <person name="Pitluck S."/>
            <person name="Vogel J.P."/>
            <person name="Garvin D.F."/>
            <person name="Mockler T.C."/>
            <person name="Schmutz J."/>
            <person name="Rokhsar D."/>
            <person name="Bevan M.W."/>
        </authorList>
    </citation>
    <scope>NUCLEOTIDE SEQUENCE</scope>
    <source>
        <strain evidence="2">Bd21</strain>
    </source>
</reference>
<keyword evidence="4" id="KW-1185">Reference proteome</keyword>
<feature type="compositionally biased region" description="Basic and acidic residues" evidence="1">
    <location>
        <begin position="86"/>
        <end position="96"/>
    </location>
</feature>
<dbReference type="Proteomes" id="UP000008810">
    <property type="component" value="Chromosome 4"/>
</dbReference>